<name>A0A091DHL3_FUKDA</name>
<dbReference type="Proteomes" id="UP000028990">
    <property type="component" value="Unassembled WGS sequence"/>
</dbReference>
<proteinExistence type="predicted"/>
<gene>
    <name evidence="1" type="ORF">H920_08900</name>
</gene>
<evidence type="ECO:0000313" key="2">
    <source>
        <dbReference type="Proteomes" id="UP000028990"/>
    </source>
</evidence>
<keyword evidence="2" id="KW-1185">Reference proteome</keyword>
<reference evidence="1 2" key="1">
    <citation type="submission" date="2013-11" db="EMBL/GenBank/DDBJ databases">
        <title>The Damaraland mole rat (Fukomys damarensis) genome and evolution of African mole rats.</title>
        <authorList>
            <person name="Gladyshev V.N."/>
            <person name="Fang X."/>
        </authorList>
    </citation>
    <scope>NUCLEOTIDE SEQUENCE [LARGE SCALE GENOMIC DNA]</scope>
    <source>
        <tissue evidence="1">Liver</tissue>
    </source>
</reference>
<evidence type="ECO:0000313" key="1">
    <source>
        <dbReference type="EMBL" id="KFO29745.1"/>
    </source>
</evidence>
<dbReference type="EMBL" id="KN122569">
    <property type="protein sequence ID" value="KFO29745.1"/>
    <property type="molecule type" value="Genomic_DNA"/>
</dbReference>
<organism evidence="1 2">
    <name type="scientific">Fukomys damarensis</name>
    <name type="common">Damaraland mole rat</name>
    <name type="synonym">Cryptomys damarensis</name>
    <dbReference type="NCBI Taxonomy" id="885580"/>
    <lineage>
        <taxon>Eukaryota</taxon>
        <taxon>Metazoa</taxon>
        <taxon>Chordata</taxon>
        <taxon>Craniata</taxon>
        <taxon>Vertebrata</taxon>
        <taxon>Euteleostomi</taxon>
        <taxon>Mammalia</taxon>
        <taxon>Eutheria</taxon>
        <taxon>Euarchontoglires</taxon>
        <taxon>Glires</taxon>
        <taxon>Rodentia</taxon>
        <taxon>Hystricomorpha</taxon>
        <taxon>Bathyergidae</taxon>
        <taxon>Fukomys</taxon>
    </lineage>
</organism>
<protein>
    <submittedName>
        <fullName evidence="1">Uncharacterized protein</fullName>
    </submittedName>
</protein>
<dbReference type="AlphaFoldDB" id="A0A091DHL3"/>
<sequence>MFADPSVMLTWDSAGTGKTHAAPLPLLLHLRPMRVGPLLRGLAGRRSQGAELKEECKEAQKSKAPMKAEAAAKHRSHCSDPEMNFSHVLRTVLLSGRDDDITGMLVKLRLTCAIVIPTKDRVTIKKLLLVKTDPGLHPVSTAKE</sequence>
<accession>A0A091DHL3</accession>